<protein>
    <recommendedName>
        <fullName evidence="3">Sulfotransferase domain-containing protein</fullName>
    </recommendedName>
</protein>
<evidence type="ECO:0000313" key="1">
    <source>
        <dbReference type="EMBL" id="KUF08984.1"/>
    </source>
</evidence>
<organism evidence="1 2">
    <name type="scientific">Pseudoponticoccus marisrubri</name>
    <dbReference type="NCBI Taxonomy" id="1685382"/>
    <lineage>
        <taxon>Bacteria</taxon>
        <taxon>Pseudomonadati</taxon>
        <taxon>Pseudomonadota</taxon>
        <taxon>Alphaproteobacteria</taxon>
        <taxon>Rhodobacterales</taxon>
        <taxon>Roseobacteraceae</taxon>
        <taxon>Pseudoponticoccus</taxon>
    </lineage>
</organism>
<dbReference type="PANTHER" id="PTHR36978">
    <property type="entry name" value="P-LOOP CONTAINING NUCLEOTIDE TRIPHOSPHATE HYDROLASE"/>
    <property type="match status" value="1"/>
</dbReference>
<dbReference type="InterPro" id="IPR027417">
    <property type="entry name" value="P-loop_NTPase"/>
</dbReference>
<keyword evidence="2" id="KW-1185">Reference proteome</keyword>
<comment type="caution">
    <text evidence="1">The sequence shown here is derived from an EMBL/GenBank/DDBJ whole genome shotgun (WGS) entry which is preliminary data.</text>
</comment>
<name>A0A0W7WET5_9RHOB</name>
<dbReference type="SUPFAM" id="SSF52540">
    <property type="entry name" value="P-loop containing nucleoside triphosphate hydrolases"/>
    <property type="match status" value="1"/>
</dbReference>
<dbReference type="RefSeq" id="WP_058864016.1">
    <property type="nucleotide sequence ID" value="NZ_LPXO01000019.1"/>
</dbReference>
<dbReference type="OrthoDB" id="7976614at2"/>
<dbReference type="STRING" id="1685382.AVJ23_20050"/>
<dbReference type="AlphaFoldDB" id="A0A0W7WET5"/>
<evidence type="ECO:0008006" key="3">
    <source>
        <dbReference type="Google" id="ProtNLM"/>
    </source>
</evidence>
<proteinExistence type="predicted"/>
<dbReference type="PANTHER" id="PTHR36978:SF4">
    <property type="entry name" value="P-LOOP CONTAINING NUCLEOSIDE TRIPHOSPHATE HYDROLASE PROTEIN"/>
    <property type="match status" value="1"/>
</dbReference>
<evidence type="ECO:0000313" key="2">
    <source>
        <dbReference type="Proteomes" id="UP000054396"/>
    </source>
</evidence>
<accession>A0A0W7WET5</accession>
<dbReference type="EMBL" id="LPXO01000019">
    <property type="protein sequence ID" value="KUF08984.1"/>
    <property type="molecule type" value="Genomic_DNA"/>
</dbReference>
<dbReference type="Gene3D" id="3.40.50.300">
    <property type="entry name" value="P-loop containing nucleotide triphosphate hydrolases"/>
    <property type="match status" value="1"/>
</dbReference>
<gene>
    <name evidence="1" type="ORF">AVJ23_20050</name>
</gene>
<sequence length="244" mass="28199">MASEKRPIELAASEELVRNVINTVRAQEGLDTSYYKVFAIGFNKTGTTSLSTVFQKLGFTPMDGPHWRKTSEWWIHYQFQAFSDGPPEDFRHLDRSFPRSKFILNVRNLDEWIDSRIEHVRVRMKEPKYRAQMSGGKLPGRKSIRNWVKRRQEHHADVLDYFAERPDDLLVLNYITESNAPERVARFLGKPTAGLSKPYVRSTAVTREHNTLKNEALIRETLEEIGIPREHHGADVLIPGWSAA</sequence>
<dbReference type="Proteomes" id="UP000054396">
    <property type="component" value="Unassembled WGS sequence"/>
</dbReference>
<reference evidence="1 2" key="1">
    <citation type="submission" date="2015-12" db="EMBL/GenBank/DDBJ databases">
        <authorList>
            <person name="Shamseldin A."/>
            <person name="Moawad H."/>
            <person name="Abd El-Rahim W.M."/>
            <person name="Sadowsky M.J."/>
        </authorList>
    </citation>
    <scope>NUCLEOTIDE SEQUENCE [LARGE SCALE GENOMIC DNA]</scope>
    <source>
        <strain evidence="1 2">SJ5A-1</strain>
    </source>
</reference>